<name>B2VE74_ERWT9</name>
<keyword evidence="10" id="KW-1185">Reference proteome</keyword>
<feature type="transmembrane region" description="Helical" evidence="8">
    <location>
        <begin position="366"/>
        <end position="386"/>
    </location>
</feature>
<feature type="transmembrane region" description="Helical" evidence="8">
    <location>
        <begin position="304"/>
        <end position="326"/>
    </location>
</feature>
<dbReference type="STRING" id="465817.ETA_10590"/>
<keyword evidence="3" id="KW-0813">Transport</keyword>
<evidence type="ECO:0000256" key="4">
    <source>
        <dbReference type="ARBA" id="ARBA00022475"/>
    </source>
</evidence>
<feature type="transmembrane region" description="Helical" evidence="8">
    <location>
        <begin position="89"/>
        <end position="108"/>
    </location>
</feature>
<feature type="transmembrane region" description="Helical" evidence="8">
    <location>
        <begin position="120"/>
        <end position="147"/>
    </location>
</feature>
<feature type="transmembrane region" description="Helical" evidence="8">
    <location>
        <begin position="159"/>
        <end position="176"/>
    </location>
</feature>
<comment type="similarity">
    <text evidence="2">Belongs to the nucleobase:cation symporter-2 (NCS2) (TC 2.A.40) family.</text>
</comment>
<dbReference type="KEGG" id="eta:ETA_10590"/>
<keyword evidence="7 8" id="KW-0472">Membrane</keyword>
<dbReference type="RefSeq" id="WP_012440805.1">
    <property type="nucleotide sequence ID" value="NC_010694.1"/>
</dbReference>
<evidence type="ECO:0000256" key="3">
    <source>
        <dbReference type="ARBA" id="ARBA00022448"/>
    </source>
</evidence>
<dbReference type="PROSITE" id="PS01116">
    <property type="entry name" value="XANTH_URACIL_PERMASE"/>
    <property type="match status" value="1"/>
</dbReference>
<evidence type="ECO:0000256" key="6">
    <source>
        <dbReference type="ARBA" id="ARBA00022989"/>
    </source>
</evidence>
<dbReference type="HOGENOM" id="CLU_017959_1_2_6"/>
<dbReference type="AlphaFoldDB" id="B2VE74"/>
<keyword evidence="6 8" id="KW-1133">Transmembrane helix</keyword>
<dbReference type="OrthoDB" id="9779092at2"/>
<comment type="subcellular location">
    <subcellularLocation>
        <location evidence="1">Cell membrane</location>
        <topology evidence="1">Multi-pass membrane protein</topology>
    </subcellularLocation>
</comment>
<dbReference type="NCBIfam" id="TIGR00801">
    <property type="entry name" value="ncs2"/>
    <property type="match status" value="1"/>
</dbReference>
<dbReference type="GO" id="GO:0005886">
    <property type="term" value="C:plasma membrane"/>
    <property type="evidence" value="ECO:0007669"/>
    <property type="project" value="UniProtKB-SubCell"/>
</dbReference>
<feature type="transmembrane region" description="Helical" evidence="8">
    <location>
        <begin position="183"/>
        <end position="205"/>
    </location>
</feature>
<evidence type="ECO:0000256" key="2">
    <source>
        <dbReference type="ARBA" id="ARBA00008821"/>
    </source>
</evidence>
<sequence length="429" mass="45512">MTRRAIGVDERPPLLQTIPLSFQHLFAMFGATVLVPILFHINPATVLLFNGIGTLLYLLICKGKIPAYLGSSFAFISPVLLLLPLGYEVALGGFILCGVLFCLVALIVKKAGTGWLDVMFPPAAMGAIVAVIGLELAGVAANMAGLLPADGAAPDNKTIIISMVTLGVTVFGSVMFRGFLAIIPILVGVLAGYALSWEMGMVDWTPVREAHWFALPTFYTPRFEWYAIFTILPAALVVIAEHVGHLVVTANIVKKDLLKDPGLHRSMFANGISTVFSGFFGSTPNTTYGENIGVMAITRVYSTWVIGGAAILAILLSCIGKLAAAIQAVPVPVMGGVSLLLYGVIAASGIRVLIESKVDYNKAQNLILTSVVLIIGVSGAKVHIGAAELKGMALATIVGIVLSLIFKAFSLLRKEEEVIEVTDKRHDAQ</sequence>
<feature type="transmembrane region" description="Helical" evidence="8">
    <location>
        <begin position="20"/>
        <end position="38"/>
    </location>
</feature>
<feature type="transmembrane region" description="Helical" evidence="8">
    <location>
        <begin position="392"/>
        <end position="412"/>
    </location>
</feature>
<dbReference type="Pfam" id="PF00860">
    <property type="entry name" value="Xan_ur_permease"/>
    <property type="match status" value="1"/>
</dbReference>
<keyword evidence="5 8" id="KW-0812">Transmembrane</keyword>
<feature type="transmembrane region" description="Helical" evidence="8">
    <location>
        <begin position="44"/>
        <end position="60"/>
    </location>
</feature>
<dbReference type="PANTHER" id="PTHR42810:SF4">
    <property type="entry name" value="URIC ACID TRANSPORTER UACT"/>
    <property type="match status" value="1"/>
</dbReference>
<organism evidence="9 10">
    <name type="scientific">Erwinia tasmaniensis (strain DSM 17950 / CFBP 7177 / CIP 109463 / NCPPB 4357 / Et1/99)</name>
    <dbReference type="NCBI Taxonomy" id="465817"/>
    <lineage>
        <taxon>Bacteria</taxon>
        <taxon>Pseudomonadati</taxon>
        <taxon>Pseudomonadota</taxon>
        <taxon>Gammaproteobacteria</taxon>
        <taxon>Enterobacterales</taxon>
        <taxon>Erwiniaceae</taxon>
        <taxon>Erwinia</taxon>
    </lineage>
</organism>
<keyword evidence="4" id="KW-1003">Cell membrane</keyword>
<feature type="transmembrane region" description="Helical" evidence="8">
    <location>
        <begin position="332"/>
        <end position="354"/>
    </location>
</feature>
<dbReference type="PANTHER" id="PTHR42810">
    <property type="entry name" value="PURINE PERMEASE C1399.01C-RELATED"/>
    <property type="match status" value="1"/>
</dbReference>
<dbReference type="EMBL" id="CU468135">
    <property type="protein sequence ID" value="CAO96105.1"/>
    <property type="molecule type" value="Genomic_DNA"/>
</dbReference>
<accession>B2VE74</accession>
<proteinExistence type="inferred from homology"/>
<gene>
    <name evidence="9" type="primary">uraA</name>
    <name evidence="9" type="ordered locus">ETA_10590</name>
</gene>
<evidence type="ECO:0000313" key="10">
    <source>
        <dbReference type="Proteomes" id="UP000001726"/>
    </source>
</evidence>
<evidence type="ECO:0000256" key="7">
    <source>
        <dbReference type="ARBA" id="ARBA00023136"/>
    </source>
</evidence>
<evidence type="ECO:0000256" key="5">
    <source>
        <dbReference type="ARBA" id="ARBA00022692"/>
    </source>
</evidence>
<evidence type="ECO:0000256" key="1">
    <source>
        <dbReference type="ARBA" id="ARBA00004651"/>
    </source>
</evidence>
<evidence type="ECO:0000313" key="9">
    <source>
        <dbReference type="EMBL" id="CAO96105.1"/>
    </source>
</evidence>
<dbReference type="eggNOG" id="COG2233">
    <property type="taxonomic scope" value="Bacteria"/>
</dbReference>
<evidence type="ECO:0000256" key="8">
    <source>
        <dbReference type="SAM" id="Phobius"/>
    </source>
</evidence>
<protein>
    <submittedName>
        <fullName evidence="9">Uracil transport enzyme (NCS2 family uracil transport protein)</fullName>
    </submittedName>
</protein>
<dbReference type="Proteomes" id="UP000001726">
    <property type="component" value="Chromosome"/>
</dbReference>
<dbReference type="NCBIfam" id="NF007995">
    <property type="entry name" value="PRK10720.1"/>
    <property type="match status" value="1"/>
</dbReference>
<dbReference type="InterPro" id="IPR006043">
    <property type="entry name" value="NCS2"/>
</dbReference>
<dbReference type="InterPro" id="IPR006042">
    <property type="entry name" value="Xan_ur_permease"/>
</dbReference>
<dbReference type="GO" id="GO:0042907">
    <property type="term" value="F:xanthine transmembrane transporter activity"/>
    <property type="evidence" value="ECO:0007669"/>
    <property type="project" value="TreeGrafter"/>
</dbReference>
<reference evidence="9 10" key="1">
    <citation type="journal article" date="2008" name="Environ. Microbiol.">
        <title>The genome of Erwinia tasmaniensis strain Et1/99, a non-pathogenic bacterium in the genus Erwinia.</title>
        <authorList>
            <person name="Kube M."/>
            <person name="Migdoll A.M."/>
            <person name="Mueller I."/>
            <person name="Kuhl H."/>
            <person name="Beck A."/>
            <person name="Reinhardt R."/>
            <person name="Geider K."/>
        </authorList>
    </citation>
    <scope>NUCLEOTIDE SEQUENCE [LARGE SCALE GENOMIC DNA]</scope>
    <source>
        <strain evidence="10">DSM 17950 / CFBP 7177 / CIP 109463 / NCPPB 4357 / Et1/99</strain>
    </source>
</reference>
<feature type="transmembrane region" description="Helical" evidence="8">
    <location>
        <begin position="225"/>
        <end position="248"/>
    </location>
</feature>